<name>A0AA86N6I7_9EUKA</name>
<keyword evidence="4" id="KW-1185">Reference proteome</keyword>
<keyword evidence="1" id="KW-0472">Membrane</keyword>
<organism evidence="2">
    <name type="scientific">Hexamita inflata</name>
    <dbReference type="NCBI Taxonomy" id="28002"/>
    <lineage>
        <taxon>Eukaryota</taxon>
        <taxon>Metamonada</taxon>
        <taxon>Diplomonadida</taxon>
        <taxon>Hexamitidae</taxon>
        <taxon>Hexamitinae</taxon>
        <taxon>Hexamita</taxon>
    </lineage>
</organism>
<reference evidence="3 4" key="2">
    <citation type="submission" date="2024-07" db="EMBL/GenBank/DDBJ databases">
        <authorList>
            <person name="Akdeniz Z."/>
        </authorList>
    </citation>
    <scope>NUCLEOTIDE SEQUENCE [LARGE SCALE GENOMIC DNA]</scope>
</reference>
<feature type="transmembrane region" description="Helical" evidence="1">
    <location>
        <begin position="1329"/>
        <end position="1354"/>
    </location>
</feature>
<keyword evidence="1" id="KW-1133">Transmembrane helix</keyword>
<protein>
    <submittedName>
        <fullName evidence="2">Uncharacterized protein</fullName>
    </submittedName>
</protein>
<evidence type="ECO:0000313" key="3">
    <source>
        <dbReference type="EMBL" id="CAL6115575.1"/>
    </source>
</evidence>
<evidence type="ECO:0000313" key="4">
    <source>
        <dbReference type="Proteomes" id="UP001642409"/>
    </source>
</evidence>
<gene>
    <name evidence="2" type="ORF">HINF_LOCUS1572</name>
    <name evidence="3" type="ORF">HINF_LOCUS78686</name>
</gene>
<dbReference type="EMBL" id="CATOUU010000041">
    <property type="protein sequence ID" value="CAI9913927.1"/>
    <property type="molecule type" value="Genomic_DNA"/>
</dbReference>
<evidence type="ECO:0000256" key="1">
    <source>
        <dbReference type="SAM" id="Phobius"/>
    </source>
</evidence>
<feature type="transmembrane region" description="Helical" evidence="1">
    <location>
        <begin position="1360"/>
        <end position="1379"/>
    </location>
</feature>
<proteinExistence type="predicted"/>
<evidence type="ECO:0000313" key="2">
    <source>
        <dbReference type="EMBL" id="CAI9913927.1"/>
    </source>
</evidence>
<reference evidence="2" key="1">
    <citation type="submission" date="2023-06" db="EMBL/GenBank/DDBJ databases">
        <authorList>
            <person name="Kurt Z."/>
        </authorList>
    </citation>
    <scope>NUCLEOTIDE SEQUENCE</scope>
</reference>
<dbReference type="Proteomes" id="UP001642409">
    <property type="component" value="Unassembled WGS sequence"/>
</dbReference>
<sequence>MSITFQNTKFQNNPDEQIYALDKYFLIYVYSSQSVQIWDNFQQIFSFQSAFKPVSVQLFMDEVTFVSYISQSGEAFLINLSTKQIKSVNLPQDLLMAVCLLCNKQFMYVFANTKLQVHNLSTTGIQTLIGTLSSAPLLYKQVNNQLYVVSKNQTCYKISNTIQQISTELKIIGAFAHNTQFVFLASDGCLYSDFPVPTEAKASNNLFRQKNSVQLILKQVLQLQLTPESDKNICFQHNNYIFVKPAESQNVAIFSSITGELLSQINLPEKSRQMQVNGNLYFKTEEGLKLVQFGIVEEAVQNMRVLLSGSFKENQYSYQYKFLQFSKYLEECDKFQLTSNPSGTKNFVYKIMNFENLQQFNQLEECVISSIIIANPIENNKTQNINQSFKSNIDTLISQLFSFIKITMNKEKTLTTISLKLLFSLLIQIGVTLVPSLNTFKFDILKLTQIQPALLKNLEVNTIKLCLQKAMDLWYENEYRQLDQEVILFAHHLVKELNIHKITPDTVKPSQNIDITENMVFNYVRVQAQRQTNQEQQLESQFDNILAKLDQKLKVKVQLFCEQALNISKGNIFKNIYKNSSIYTDFNGSESILATQIVPVQPLIFNSNNYENNFIYNFTSTVFQNPNDLEQELINILNIHNDLWNSFVLENKTAVREKIIEYIQEISQIYPFSQNEESNQESSLHTTTMEFQFSMIIDQEAEKCLDESLSEKSTSIKLNNQKLNQYVYQFIQEHAFITSEDRAKSKINCIDAIQLLFQLSIRSKFKDSFKYALNLFTGIDCSQEAFNIKLRLKQLILSYASSIQNQNTIFDVIINTALAIKNEPNGSILAFLLCIATMNIFSYYDFGQVVSGYTDDQKQQLFCIGKIVEAALHKLGIRVIHVQYCIFPLHYMRSPNSRLQYKQANIDESTIRVEDIQSGQYDESLQDALGYLQQPQAMLKVKGFDLLLVGGHYDAFDDSEMADMIYDEILQIFNLTDAPQLIQSLCQGLATVCSCVSMQSVSNYCALLMQRLYLTLKQAHSLAYPESLCINTLSILHACDYFIKRLCSQPETAFTRVQETEQVSDAFQLLLNLSIQIFGQYGQEFVSTVNGQISEPSRHISLLIQVYVQMSVFLDIILSHPFTNLQVVQRFDVRTAQQLVRGLSNSQPLVSQLVRLFSGAVFQVIEDAEYYLQLIRADSISLIEQVLVSRVFASRIFQILLDNSIVSKYIDLAIACVSQITDERVFDDVSLIHQLCVHVCKPRSQLDPFLRAAYSMQNLTRHLQCFPLCLSLRQGWIVMIGKVIVYCSNPSQGLYQFVLVMVFVFVIWQVFHVFDLFRICFTYVLCGEVSFIFFVGDLLYFLWSILLIFVMFMIAHSHEFVNFCFLFLLGYFFWFLHILCLDMDISRDQLLLVVSLWSWLFSKSYCIEAYSFLECYLIF</sequence>
<feature type="transmembrane region" description="Helical" evidence="1">
    <location>
        <begin position="1294"/>
        <end position="1317"/>
    </location>
</feature>
<dbReference type="EMBL" id="CAXDID020000892">
    <property type="protein sequence ID" value="CAL6115575.1"/>
    <property type="molecule type" value="Genomic_DNA"/>
</dbReference>
<comment type="caution">
    <text evidence="2">The sequence shown here is derived from an EMBL/GenBank/DDBJ whole genome shotgun (WGS) entry which is preliminary data.</text>
</comment>
<accession>A0AA86N6I7</accession>
<keyword evidence="1" id="KW-0812">Transmembrane</keyword>